<proteinExistence type="predicted"/>
<sequence>MVAESWFRNLWKIPRKHEGSPEKVEVGVLVFEVASLMSKLVYLWQSLSDKQIVTLRGEITNSVGIKKLVSEDEDFIVSLICAEMLENMVHVAKSVARIAKSCHDPGLKNFERAFDDLILFGVDLYGWEFTSKKMEKKVKKMERYISVNAILYQEMELLADLEQTLRRMKSSDTEPENLLEFQKKVLSKQHEVKSLREMSLWKKTYDYTVCLLARSLFTLFSKIKHVFGIEQPIDGGDSSMKNSDFIYRSQSVSALLQTSVHPAENTSIPRFSSGSLAMFTTISSPITNTKKTNYFHSGPLSSSATKSGSVAEKNRNFDFHSGPLGRSATKSGPISGLDKIGKKIWQTQNRPAIPNAKKLHLKTNRLTQVGPLKGCMIAADSSPIVNCYISSNDIRSGLLNGTKDGNLELPQGNAVQQTNSSVFRSQRKFLVAPPETLGATALALHYANVVIVIEKLAASPHLIGHDARDGLYNMLPASVRAALRARLKPYMKSLASSFYDTVLAGEWTEAMAAILEWLAPLAHNMIRWQSERSFEQQNLVSRTNVLLVQTLYFANQEKTEAAITELLVGLNYVWRFGRELNAKALQECASARTFEEFLDLEK</sequence>
<dbReference type="InterPro" id="IPR007700">
    <property type="entry name" value="DUF668"/>
</dbReference>
<dbReference type="AlphaFoldDB" id="A0AAV5HWB3"/>
<organism evidence="3 4">
    <name type="scientific">Rubroshorea leprosula</name>
    <dbReference type="NCBI Taxonomy" id="152421"/>
    <lineage>
        <taxon>Eukaryota</taxon>
        <taxon>Viridiplantae</taxon>
        <taxon>Streptophyta</taxon>
        <taxon>Embryophyta</taxon>
        <taxon>Tracheophyta</taxon>
        <taxon>Spermatophyta</taxon>
        <taxon>Magnoliopsida</taxon>
        <taxon>eudicotyledons</taxon>
        <taxon>Gunneridae</taxon>
        <taxon>Pentapetalae</taxon>
        <taxon>rosids</taxon>
        <taxon>malvids</taxon>
        <taxon>Malvales</taxon>
        <taxon>Dipterocarpaceae</taxon>
        <taxon>Rubroshorea</taxon>
    </lineage>
</organism>
<dbReference type="EMBL" id="BPVZ01000005">
    <property type="protein sequence ID" value="GKU91601.1"/>
    <property type="molecule type" value="Genomic_DNA"/>
</dbReference>
<evidence type="ECO:0000259" key="2">
    <source>
        <dbReference type="Pfam" id="PF11961"/>
    </source>
</evidence>
<dbReference type="Proteomes" id="UP001054252">
    <property type="component" value="Unassembled WGS sequence"/>
</dbReference>
<dbReference type="InterPro" id="IPR021864">
    <property type="entry name" value="DUF3475"/>
</dbReference>
<accession>A0AAV5HWB3</accession>
<dbReference type="GO" id="GO:0045927">
    <property type="term" value="P:positive regulation of growth"/>
    <property type="evidence" value="ECO:0007669"/>
    <property type="project" value="InterPro"/>
</dbReference>
<dbReference type="PANTHER" id="PTHR31371">
    <property type="entry name" value="BNAC09G50660D PROTEIN"/>
    <property type="match status" value="1"/>
</dbReference>
<reference evidence="3 4" key="1">
    <citation type="journal article" date="2021" name="Commun. Biol.">
        <title>The genome of Shorea leprosula (Dipterocarpaceae) highlights the ecological relevance of drought in aseasonal tropical rainforests.</title>
        <authorList>
            <person name="Ng K.K.S."/>
            <person name="Kobayashi M.J."/>
            <person name="Fawcett J.A."/>
            <person name="Hatakeyama M."/>
            <person name="Paape T."/>
            <person name="Ng C.H."/>
            <person name="Ang C.C."/>
            <person name="Tnah L.H."/>
            <person name="Lee C.T."/>
            <person name="Nishiyama T."/>
            <person name="Sese J."/>
            <person name="O'Brien M.J."/>
            <person name="Copetti D."/>
            <person name="Mohd Noor M.I."/>
            <person name="Ong R.C."/>
            <person name="Putra M."/>
            <person name="Sireger I.Z."/>
            <person name="Indrioko S."/>
            <person name="Kosugi Y."/>
            <person name="Izuno A."/>
            <person name="Isagi Y."/>
            <person name="Lee S.L."/>
            <person name="Shimizu K.K."/>
        </authorList>
    </citation>
    <scope>NUCLEOTIDE SEQUENCE [LARGE SCALE GENOMIC DNA]</scope>
    <source>
        <strain evidence="3">214</strain>
    </source>
</reference>
<name>A0AAV5HWB3_9ROSI</name>
<gene>
    <name evidence="3" type="ORF">SLEP1_g5457</name>
</gene>
<keyword evidence="4" id="KW-1185">Reference proteome</keyword>
<dbReference type="PANTHER" id="PTHR31371:SF20">
    <property type="entry name" value="OS12G0146500 PROTEIN"/>
    <property type="match status" value="1"/>
</dbReference>
<feature type="domain" description="DUF3475" evidence="2">
    <location>
        <begin position="28"/>
        <end position="84"/>
    </location>
</feature>
<dbReference type="Pfam" id="PF05003">
    <property type="entry name" value="DUF668"/>
    <property type="match status" value="1"/>
</dbReference>
<evidence type="ECO:0000259" key="1">
    <source>
        <dbReference type="Pfam" id="PF05003"/>
    </source>
</evidence>
<dbReference type="Pfam" id="PF11961">
    <property type="entry name" value="DUF3475"/>
    <property type="match status" value="1"/>
</dbReference>
<comment type="caution">
    <text evidence="3">The sequence shown here is derived from an EMBL/GenBank/DDBJ whole genome shotgun (WGS) entry which is preliminary data.</text>
</comment>
<evidence type="ECO:0000313" key="4">
    <source>
        <dbReference type="Proteomes" id="UP001054252"/>
    </source>
</evidence>
<protein>
    <submittedName>
        <fullName evidence="3">Uncharacterized protein</fullName>
    </submittedName>
</protein>
<feature type="domain" description="DUF668" evidence="1">
    <location>
        <begin position="436"/>
        <end position="527"/>
    </location>
</feature>
<evidence type="ECO:0000313" key="3">
    <source>
        <dbReference type="EMBL" id="GKU91601.1"/>
    </source>
</evidence>